<dbReference type="InterPro" id="IPR037046">
    <property type="entry name" value="AlkA_N_sf"/>
</dbReference>
<gene>
    <name evidence="2" type="ORF">VSR33_03275</name>
</gene>
<evidence type="ECO:0000313" key="2">
    <source>
        <dbReference type="EMBL" id="MEM5446509.1"/>
    </source>
</evidence>
<dbReference type="SUPFAM" id="SSF55945">
    <property type="entry name" value="TATA-box binding protein-like"/>
    <property type="match status" value="1"/>
</dbReference>
<dbReference type="InterPro" id="IPR036631">
    <property type="entry name" value="MGMT_N_sf"/>
</dbReference>
<sequence>MKALLRHTAAQVADRRSGPEYLCPNLARIRYALEVTLPISLMRAVGQLLPRVRRLFDLDARPDRIDPQEDDPLTGLFFVGKKYLPQMSLTRIGTAAPPLALYAQRQITQFVAGERQDFGLPIALPGTKLKRTAT</sequence>
<dbReference type="InterPro" id="IPR010316">
    <property type="entry name" value="AlkA_N"/>
</dbReference>
<evidence type="ECO:0000259" key="1">
    <source>
        <dbReference type="Pfam" id="PF06029"/>
    </source>
</evidence>
<dbReference type="EMBL" id="JAYMRW010000001">
    <property type="protein sequence ID" value="MEM5446509.1"/>
    <property type="molecule type" value="Genomic_DNA"/>
</dbReference>
<dbReference type="Pfam" id="PF06029">
    <property type="entry name" value="AlkA_N"/>
    <property type="match status" value="1"/>
</dbReference>
<dbReference type="Proteomes" id="UP001390669">
    <property type="component" value="Unassembled WGS sequence"/>
</dbReference>
<organism evidence="2 3">
    <name type="scientific">Paraburkholderia guartelaensis</name>
    <dbReference type="NCBI Taxonomy" id="2546446"/>
    <lineage>
        <taxon>Bacteria</taxon>
        <taxon>Pseudomonadati</taxon>
        <taxon>Pseudomonadota</taxon>
        <taxon>Betaproteobacteria</taxon>
        <taxon>Burkholderiales</taxon>
        <taxon>Burkholderiaceae</taxon>
        <taxon>Paraburkholderia</taxon>
    </lineage>
</organism>
<evidence type="ECO:0000313" key="3">
    <source>
        <dbReference type="Proteomes" id="UP001390669"/>
    </source>
</evidence>
<dbReference type="SUPFAM" id="SSF53155">
    <property type="entry name" value="Methylated DNA-protein cysteine methyltransferase domain"/>
    <property type="match status" value="1"/>
</dbReference>
<dbReference type="RefSeq" id="WP_406951482.1">
    <property type="nucleotide sequence ID" value="NZ_JAYMRW010000001.1"/>
</dbReference>
<protein>
    <submittedName>
        <fullName evidence="2">AlkA N-terminal domain-containing protein</fullName>
    </submittedName>
</protein>
<comment type="caution">
    <text evidence="2">The sequence shown here is derived from an EMBL/GenBank/DDBJ whole genome shotgun (WGS) entry which is preliminary data.</text>
</comment>
<proteinExistence type="predicted"/>
<name>A0ABU9S560_9BURK</name>
<feature type="domain" description="DNA-3-methyladenine glycosylase AlkA N-terminal" evidence="1">
    <location>
        <begin position="31"/>
        <end position="67"/>
    </location>
</feature>
<dbReference type="Gene3D" id="3.30.310.20">
    <property type="entry name" value="DNA-3-methyladenine glycosylase AlkA, N-terminal domain"/>
    <property type="match status" value="1"/>
</dbReference>
<accession>A0ABU9S560</accession>
<keyword evidence="3" id="KW-1185">Reference proteome</keyword>
<reference evidence="2 3" key="1">
    <citation type="submission" date="2024-01" db="EMBL/GenBank/DDBJ databases">
        <title>The diversity of rhizobia nodulating Mimosa spp. in eleven states of Brazil covering several biomes is determined by host plant, location, and edaphic factors.</title>
        <authorList>
            <person name="Rouws L."/>
            <person name="Barauna A."/>
            <person name="Beukes C."/>
            <person name="De Faria S.M."/>
            <person name="Gross E."/>
            <person name="Dos Reis Junior F.B."/>
            <person name="Simon M."/>
            <person name="Maluk M."/>
            <person name="Odee D.W."/>
            <person name="Kenicer G."/>
            <person name="Young J.P.W."/>
            <person name="Reis V.M."/>
            <person name="Zilli J."/>
            <person name="James E.K."/>
        </authorList>
    </citation>
    <scope>NUCLEOTIDE SEQUENCE [LARGE SCALE GENOMIC DNA]</scope>
    <source>
        <strain evidence="2 3">JPY164</strain>
    </source>
</reference>